<evidence type="ECO:0000256" key="1">
    <source>
        <dbReference type="SAM" id="MobiDB-lite"/>
    </source>
</evidence>
<accession>A0A0D9ZGV4</accession>
<protein>
    <submittedName>
        <fullName evidence="2">Uncharacterized protein</fullName>
    </submittedName>
</protein>
<evidence type="ECO:0000313" key="3">
    <source>
        <dbReference type="Proteomes" id="UP000026961"/>
    </source>
</evidence>
<reference evidence="2" key="2">
    <citation type="submission" date="2018-05" db="EMBL/GenBank/DDBJ databases">
        <title>OgluRS3 (Oryza glumaepatula Reference Sequence Version 3).</title>
        <authorList>
            <person name="Zhang J."/>
            <person name="Kudrna D."/>
            <person name="Lee S."/>
            <person name="Talag J."/>
            <person name="Welchert J."/>
            <person name="Wing R.A."/>
        </authorList>
    </citation>
    <scope>NUCLEOTIDE SEQUENCE [LARGE SCALE GENOMIC DNA]</scope>
</reference>
<dbReference type="Proteomes" id="UP000026961">
    <property type="component" value="Chromosome 4"/>
</dbReference>
<dbReference type="Gramene" id="OGLUM04G01770.1">
    <property type="protein sequence ID" value="OGLUM04G01770.1"/>
    <property type="gene ID" value="OGLUM04G01770"/>
</dbReference>
<organism evidence="2">
    <name type="scientific">Oryza glumipatula</name>
    <dbReference type="NCBI Taxonomy" id="40148"/>
    <lineage>
        <taxon>Eukaryota</taxon>
        <taxon>Viridiplantae</taxon>
        <taxon>Streptophyta</taxon>
        <taxon>Embryophyta</taxon>
        <taxon>Tracheophyta</taxon>
        <taxon>Spermatophyta</taxon>
        <taxon>Magnoliopsida</taxon>
        <taxon>Liliopsida</taxon>
        <taxon>Poales</taxon>
        <taxon>Poaceae</taxon>
        <taxon>BOP clade</taxon>
        <taxon>Oryzoideae</taxon>
        <taxon>Oryzeae</taxon>
        <taxon>Oryzinae</taxon>
        <taxon>Oryza</taxon>
    </lineage>
</organism>
<feature type="region of interest" description="Disordered" evidence="1">
    <location>
        <begin position="21"/>
        <end position="45"/>
    </location>
</feature>
<sequence length="87" mass="9884">MGHDQVELGFMAGRCNNGTMAMSNGSRVDDSGSPNDFQRRRHSTMPRGFQTLIRDRNWQSDEVALHPDQHLNYSLSAYMNVLIVDQT</sequence>
<proteinExistence type="predicted"/>
<dbReference type="AlphaFoldDB" id="A0A0D9ZGV4"/>
<reference evidence="2" key="1">
    <citation type="submission" date="2015-04" db="UniProtKB">
        <authorList>
            <consortium name="EnsemblPlants"/>
        </authorList>
    </citation>
    <scope>IDENTIFICATION</scope>
</reference>
<keyword evidence="3" id="KW-1185">Reference proteome</keyword>
<feature type="compositionally biased region" description="Polar residues" evidence="1">
    <location>
        <begin position="21"/>
        <end position="36"/>
    </location>
</feature>
<dbReference type="HOGENOM" id="CLU_2487201_0_0_1"/>
<dbReference type="EnsemblPlants" id="OGLUM04G01770.1">
    <property type="protein sequence ID" value="OGLUM04G01770.1"/>
    <property type="gene ID" value="OGLUM04G01770"/>
</dbReference>
<evidence type="ECO:0000313" key="2">
    <source>
        <dbReference type="EnsemblPlants" id="OGLUM04G01770.1"/>
    </source>
</evidence>
<name>A0A0D9ZGV4_9ORYZ</name>